<comment type="caution">
    <text evidence="3">The sequence shown here is derived from an EMBL/GenBank/DDBJ whole genome shotgun (WGS) entry which is preliminary data.</text>
</comment>
<feature type="region of interest" description="Disordered" evidence="1">
    <location>
        <begin position="1"/>
        <end position="33"/>
    </location>
</feature>
<name>A0A919PEH2_9CELL</name>
<dbReference type="EMBL" id="BONO01000019">
    <property type="protein sequence ID" value="GIG37102.1"/>
    <property type="molecule type" value="Genomic_DNA"/>
</dbReference>
<evidence type="ECO:0000313" key="4">
    <source>
        <dbReference type="Proteomes" id="UP000642125"/>
    </source>
</evidence>
<keyword evidence="2" id="KW-1133">Transmembrane helix</keyword>
<keyword evidence="2" id="KW-0812">Transmembrane</keyword>
<evidence type="ECO:0000256" key="2">
    <source>
        <dbReference type="SAM" id="Phobius"/>
    </source>
</evidence>
<organism evidence="3 4">
    <name type="scientific">Cellulomonas pakistanensis</name>
    <dbReference type="NCBI Taxonomy" id="992287"/>
    <lineage>
        <taxon>Bacteria</taxon>
        <taxon>Bacillati</taxon>
        <taxon>Actinomycetota</taxon>
        <taxon>Actinomycetes</taxon>
        <taxon>Micrococcales</taxon>
        <taxon>Cellulomonadaceae</taxon>
        <taxon>Cellulomonas</taxon>
    </lineage>
</organism>
<proteinExistence type="predicted"/>
<reference evidence="3" key="1">
    <citation type="submission" date="2021-01" db="EMBL/GenBank/DDBJ databases">
        <title>Whole genome shotgun sequence of Cellulomonas pakistanensis NBRC 110800.</title>
        <authorList>
            <person name="Komaki H."/>
            <person name="Tamura T."/>
        </authorList>
    </citation>
    <scope>NUCLEOTIDE SEQUENCE</scope>
    <source>
        <strain evidence="3">NBRC 110800</strain>
    </source>
</reference>
<protein>
    <recommendedName>
        <fullName evidence="5">DUF4126 domain-containing protein</fullName>
    </recommendedName>
</protein>
<evidence type="ECO:0000313" key="3">
    <source>
        <dbReference type="EMBL" id="GIG37102.1"/>
    </source>
</evidence>
<evidence type="ECO:0008006" key="5">
    <source>
        <dbReference type="Google" id="ProtNLM"/>
    </source>
</evidence>
<accession>A0A919PEH2</accession>
<dbReference type="RefSeq" id="WP_203669122.1">
    <property type="nucleotide sequence ID" value="NZ_BONO01000019.1"/>
</dbReference>
<sequence length="180" mass="18402">MGRRHDRTVDRTRDRRGWVPGDPTVALPPPPPGRLGTAPGLLLRSAVLGVAAGLRASVALAGPTLADPSNGTLKRLTARVGVLAELTGDKLPSTPSRLVPPGPQSRAVAAALGGVALARQRRRSVVLPAATAALFSLAGTTGGAAWRAWAGQRGPDWRGALAEDAVALTLATLASRSRAL</sequence>
<feature type="transmembrane region" description="Helical" evidence="2">
    <location>
        <begin position="125"/>
        <end position="149"/>
    </location>
</feature>
<gene>
    <name evidence="3" type="ORF">Cpa01nite_24830</name>
</gene>
<keyword evidence="2" id="KW-0472">Membrane</keyword>
<feature type="compositionally biased region" description="Basic and acidic residues" evidence="1">
    <location>
        <begin position="7"/>
        <end position="17"/>
    </location>
</feature>
<keyword evidence="4" id="KW-1185">Reference proteome</keyword>
<dbReference type="AlphaFoldDB" id="A0A919PEH2"/>
<evidence type="ECO:0000256" key="1">
    <source>
        <dbReference type="SAM" id="MobiDB-lite"/>
    </source>
</evidence>
<dbReference type="Proteomes" id="UP000642125">
    <property type="component" value="Unassembled WGS sequence"/>
</dbReference>